<dbReference type="AlphaFoldDB" id="A0A9Q3D6A3"/>
<protein>
    <submittedName>
        <fullName evidence="2">Uncharacterized protein</fullName>
    </submittedName>
</protein>
<sequence>MKAITLRMVARLAVLHPDLLQQPKYFTNLDSINAPSNPSSSNSNSNSQKASQEACKLQSLPNLNSIESNLDLDQLMINRTPIKCQLPSNDDSSIGTAFQPNYQNHPYQSLIASSSPNLLKKSSSSSINPNAHGNLQPQYHSINL</sequence>
<evidence type="ECO:0000256" key="1">
    <source>
        <dbReference type="SAM" id="MobiDB-lite"/>
    </source>
</evidence>
<comment type="caution">
    <text evidence="2">The sequence shown here is derived from an EMBL/GenBank/DDBJ whole genome shotgun (WGS) entry which is preliminary data.</text>
</comment>
<proteinExistence type="predicted"/>
<feature type="region of interest" description="Disordered" evidence="1">
    <location>
        <begin position="118"/>
        <end position="144"/>
    </location>
</feature>
<reference evidence="2" key="1">
    <citation type="submission" date="2021-03" db="EMBL/GenBank/DDBJ databases">
        <title>Draft genome sequence of rust myrtle Austropuccinia psidii MF-1, a brazilian biotype.</title>
        <authorList>
            <person name="Quecine M.C."/>
            <person name="Pachon D.M.R."/>
            <person name="Bonatelli M.L."/>
            <person name="Correr F.H."/>
            <person name="Franceschini L.M."/>
            <person name="Leite T.F."/>
            <person name="Margarido G.R.A."/>
            <person name="Almeida C.A."/>
            <person name="Ferrarezi J.A."/>
            <person name="Labate C.A."/>
        </authorList>
    </citation>
    <scope>NUCLEOTIDE SEQUENCE</scope>
    <source>
        <strain evidence="2">MF-1</strain>
    </source>
</reference>
<organism evidence="2 3">
    <name type="scientific">Austropuccinia psidii MF-1</name>
    <dbReference type="NCBI Taxonomy" id="1389203"/>
    <lineage>
        <taxon>Eukaryota</taxon>
        <taxon>Fungi</taxon>
        <taxon>Dikarya</taxon>
        <taxon>Basidiomycota</taxon>
        <taxon>Pucciniomycotina</taxon>
        <taxon>Pucciniomycetes</taxon>
        <taxon>Pucciniales</taxon>
        <taxon>Sphaerophragmiaceae</taxon>
        <taxon>Austropuccinia</taxon>
    </lineage>
</organism>
<gene>
    <name evidence="2" type="ORF">O181_037309</name>
</gene>
<name>A0A9Q3D6A3_9BASI</name>
<evidence type="ECO:0000313" key="2">
    <source>
        <dbReference type="EMBL" id="MBW0497594.1"/>
    </source>
</evidence>
<feature type="compositionally biased region" description="Low complexity" evidence="1">
    <location>
        <begin position="118"/>
        <end position="129"/>
    </location>
</feature>
<dbReference type="Proteomes" id="UP000765509">
    <property type="component" value="Unassembled WGS sequence"/>
</dbReference>
<evidence type="ECO:0000313" key="3">
    <source>
        <dbReference type="Proteomes" id="UP000765509"/>
    </source>
</evidence>
<keyword evidence="3" id="KW-1185">Reference proteome</keyword>
<accession>A0A9Q3D6A3</accession>
<feature type="compositionally biased region" description="Low complexity" evidence="1">
    <location>
        <begin position="35"/>
        <end position="47"/>
    </location>
</feature>
<feature type="region of interest" description="Disordered" evidence="1">
    <location>
        <begin position="30"/>
        <end position="55"/>
    </location>
</feature>
<dbReference type="EMBL" id="AVOT02014273">
    <property type="protein sequence ID" value="MBW0497594.1"/>
    <property type="molecule type" value="Genomic_DNA"/>
</dbReference>
<feature type="compositionally biased region" description="Polar residues" evidence="1">
    <location>
        <begin position="131"/>
        <end position="144"/>
    </location>
</feature>